<gene>
    <name evidence="1" type="ORF">BIFGAL_04219</name>
</gene>
<name>D1NWG9_9BIFI</name>
<evidence type="ECO:0000313" key="2">
    <source>
        <dbReference type="Proteomes" id="UP000003656"/>
    </source>
</evidence>
<protein>
    <submittedName>
        <fullName evidence="1">Uncharacterized protein</fullName>
    </submittedName>
</protein>
<comment type="caution">
    <text evidence="1">The sequence shown here is derived from an EMBL/GenBank/DDBJ whole genome shotgun (WGS) entry which is preliminary data.</text>
</comment>
<proteinExistence type="predicted"/>
<dbReference type="AlphaFoldDB" id="D1NWG9"/>
<evidence type="ECO:0000313" key="1">
    <source>
        <dbReference type="EMBL" id="EFA22455.1"/>
    </source>
</evidence>
<accession>D1NWG9</accession>
<reference evidence="1 2" key="1">
    <citation type="submission" date="2009-11" db="EMBL/GenBank/DDBJ databases">
        <authorList>
            <person name="Weinstock G."/>
            <person name="Sodergren E."/>
            <person name="Clifton S."/>
            <person name="Fulton L."/>
            <person name="Fulton B."/>
            <person name="Courtney L."/>
            <person name="Fronick C."/>
            <person name="Harrison M."/>
            <person name="Strong C."/>
            <person name="Farmer C."/>
            <person name="Delahaunty K."/>
            <person name="Markovic C."/>
            <person name="Hall O."/>
            <person name="Minx P."/>
            <person name="Tomlinson C."/>
            <person name="Mitreva M."/>
            <person name="Nelson J."/>
            <person name="Hou S."/>
            <person name="Wollam A."/>
            <person name="Pepin K.H."/>
            <person name="Johnson M."/>
            <person name="Bhonagiri V."/>
            <person name="Nash W.E."/>
            <person name="Warren W."/>
            <person name="Chinwalla A."/>
            <person name="Mardis E.R."/>
            <person name="Wilson R.K."/>
        </authorList>
    </citation>
    <scope>NUCLEOTIDE SEQUENCE [LARGE SCALE GENOMIC DNA]</scope>
    <source>
        <strain evidence="1 2">DSM 20093</strain>
    </source>
</reference>
<organism evidence="1 2">
    <name type="scientific">Bifidobacterium gallicum DSM 20093 = LMG 11596</name>
    <dbReference type="NCBI Taxonomy" id="561180"/>
    <lineage>
        <taxon>Bacteria</taxon>
        <taxon>Bacillati</taxon>
        <taxon>Actinomycetota</taxon>
        <taxon>Actinomycetes</taxon>
        <taxon>Bifidobacteriales</taxon>
        <taxon>Bifidobacteriaceae</taxon>
        <taxon>Bifidobacterium</taxon>
    </lineage>
</organism>
<sequence length="46" mass="5471">MFTQTPVVTMYWTFFVHHSGTHEIFGRAKPSPYLPTQSTFFQWFVS</sequence>
<dbReference type="Proteomes" id="UP000003656">
    <property type="component" value="Unassembled WGS sequence"/>
</dbReference>
<dbReference type="EMBL" id="ABXB03000004">
    <property type="protein sequence ID" value="EFA22455.1"/>
    <property type="molecule type" value="Genomic_DNA"/>
</dbReference>